<feature type="chain" id="PRO_5043417599" evidence="1">
    <location>
        <begin position="24"/>
        <end position="160"/>
    </location>
</feature>
<comment type="caution">
    <text evidence="2">The sequence shown here is derived from an EMBL/GenBank/DDBJ whole genome shotgun (WGS) entry which is preliminary data.</text>
</comment>
<sequence length="160" mass="17949">MFSNHSAVLLGLVLPGLLPLGRNLHLHPEYLLDTVFVEQRHTHIDMFFPLNLGSVENVGMLWEAFEVLVQGLCIEKGDILRSLRVQLGKWEQDIKELEELDAEMSFRPLCRLLGTKCLITQSWWNENAAFGGDTPEPIGRENGPAGYISLGEQQYCAGGQ</sequence>
<accession>A0AAV7V9P6</accession>
<keyword evidence="3" id="KW-1185">Reference proteome</keyword>
<organism evidence="2 3">
    <name type="scientific">Pleurodeles waltl</name>
    <name type="common">Iberian ribbed newt</name>
    <dbReference type="NCBI Taxonomy" id="8319"/>
    <lineage>
        <taxon>Eukaryota</taxon>
        <taxon>Metazoa</taxon>
        <taxon>Chordata</taxon>
        <taxon>Craniata</taxon>
        <taxon>Vertebrata</taxon>
        <taxon>Euteleostomi</taxon>
        <taxon>Amphibia</taxon>
        <taxon>Batrachia</taxon>
        <taxon>Caudata</taxon>
        <taxon>Salamandroidea</taxon>
        <taxon>Salamandridae</taxon>
        <taxon>Pleurodelinae</taxon>
        <taxon>Pleurodeles</taxon>
    </lineage>
</organism>
<dbReference type="AlphaFoldDB" id="A0AAV7V9P6"/>
<reference evidence="2" key="1">
    <citation type="journal article" date="2022" name="bioRxiv">
        <title>Sequencing and chromosome-scale assembly of the giantPleurodeles waltlgenome.</title>
        <authorList>
            <person name="Brown T."/>
            <person name="Elewa A."/>
            <person name="Iarovenko S."/>
            <person name="Subramanian E."/>
            <person name="Araus A.J."/>
            <person name="Petzold A."/>
            <person name="Susuki M."/>
            <person name="Suzuki K.-i.T."/>
            <person name="Hayashi T."/>
            <person name="Toyoda A."/>
            <person name="Oliveira C."/>
            <person name="Osipova E."/>
            <person name="Leigh N.D."/>
            <person name="Simon A."/>
            <person name="Yun M.H."/>
        </authorList>
    </citation>
    <scope>NUCLEOTIDE SEQUENCE</scope>
    <source>
        <strain evidence="2">20211129_DDA</strain>
        <tissue evidence="2">Liver</tissue>
    </source>
</reference>
<evidence type="ECO:0000256" key="1">
    <source>
        <dbReference type="SAM" id="SignalP"/>
    </source>
</evidence>
<proteinExistence type="predicted"/>
<name>A0AAV7V9P6_PLEWA</name>
<protein>
    <submittedName>
        <fullName evidence="2">Uncharacterized protein</fullName>
    </submittedName>
</protein>
<gene>
    <name evidence="2" type="ORF">NDU88_001887</name>
</gene>
<dbReference type="Proteomes" id="UP001066276">
    <property type="component" value="Chromosome 2_1"/>
</dbReference>
<dbReference type="EMBL" id="JANPWB010000003">
    <property type="protein sequence ID" value="KAJ1198043.1"/>
    <property type="molecule type" value="Genomic_DNA"/>
</dbReference>
<evidence type="ECO:0000313" key="2">
    <source>
        <dbReference type="EMBL" id="KAJ1198043.1"/>
    </source>
</evidence>
<keyword evidence="1" id="KW-0732">Signal</keyword>
<evidence type="ECO:0000313" key="3">
    <source>
        <dbReference type="Proteomes" id="UP001066276"/>
    </source>
</evidence>
<feature type="signal peptide" evidence="1">
    <location>
        <begin position="1"/>
        <end position="23"/>
    </location>
</feature>